<gene>
    <name evidence="1" type="ORF">E2C01_069124</name>
</gene>
<name>A0A5B7HYJ4_PORTR</name>
<reference evidence="1 2" key="1">
    <citation type="submission" date="2019-05" db="EMBL/GenBank/DDBJ databases">
        <title>Another draft genome of Portunus trituberculatus and its Hox gene families provides insights of decapod evolution.</title>
        <authorList>
            <person name="Jeong J.-H."/>
            <person name="Song I."/>
            <person name="Kim S."/>
            <person name="Choi T."/>
            <person name="Kim D."/>
            <person name="Ryu S."/>
            <person name="Kim W."/>
        </authorList>
    </citation>
    <scope>NUCLEOTIDE SEQUENCE [LARGE SCALE GENOMIC DNA]</scope>
    <source>
        <tissue evidence="1">Muscle</tissue>
    </source>
</reference>
<dbReference type="AlphaFoldDB" id="A0A5B7HYJ4"/>
<dbReference type="EMBL" id="VSRR010039635">
    <property type="protein sequence ID" value="MPC74749.1"/>
    <property type="molecule type" value="Genomic_DNA"/>
</dbReference>
<organism evidence="1 2">
    <name type="scientific">Portunus trituberculatus</name>
    <name type="common">Swimming crab</name>
    <name type="synonym">Neptunus trituberculatus</name>
    <dbReference type="NCBI Taxonomy" id="210409"/>
    <lineage>
        <taxon>Eukaryota</taxon>
        <taxon>Metazoa</taxon>
        <taxon>Ecdysozoa</taxon>
        <taxon>Arthropoda</taxon>
        <taxon>Crustacea</taxon>
        <taxon>Multicrustacea</taxon>
        <taxon>Malacostraca</taxon>
        <taxon>Eumalacostraca</taxon>
        <taxon>Eucarida</taxon>
        <taxon>Decapoda</taxon>
        <taxon>Pleocyemata</taxon>
        <taxon>Brachyura</taxon>
        <taxon>Eubrachyura</taxon>
        <taxon>Portunoidea</taxon>
        <taxon>Portunidae</taxon>
        <taxon>Portuninae</taxon>
        <taxon>Portunus</taxon>
    </lineage>
</organism>
<evidence type="ECO:0000313" key="2">
    <source>
        <dbReference type="Proteomes" id="UP000324222"/>
    </source>
</evidence>
<comment type="caution">
    <text evidence="1">The sequence shown here is derived from an EMBL/GenBank/DDBJ whole genome shotgun (WGS) entry which is preliminary data.</text>
</comment>
<protein>
    <submittedName>
        <fullName evidence="1">Uncharacterized protein</fullName>
    </submittedName>
</protein>
<dbReference type="Proteomes" id="UP000324222">
    <property type="component" value="Unassembled WGS sequence"/>
</dbReference>
<proteinExistence type="predicted"/>
<keyword evidence="2" id="KW-1185">Reference proteome</keyword>
<accession>A0A5B7HYJ4</accession>
<sequence length="74" mass="8261">MGMHPLLNGLRVLQQSAPKRITDCSQPFRSKMDDGKKAARLDRRLVGVTTTKQLVGTSVRCVSCECSLRQKRDS</sequence>
<evidence type="ECO:0000313" key="1">
    <source>
        <dbReference type="EMBL" id="MPC74749.1"/>
    </source>
</evidence>